<dbReference type="RefSeq" id="WP_229880588.1">
    <property type="nucleotide sequence ID" value="NZ_BMVG01000001.1"/>
</dbReference>
<protein>
    <recommendedName>
        <fullName evidence="4">Secreted protein</fullName>
    </recommendedName>
</protein>
<evidence type="ECO:0000256" key="1">
    <source>
        <dbReference type="SAM" id="SignalP"/>
    </source>
</evidence>
<evidence type="ECO:0008006" key="4">
    <source>
        <dbReference type="Google" id="ProtNLM"/>
    </source>
</evidence>
<name>A0A919D1T4_9ACTN</name>
<feature type="chain" id="PRO_5037771830" description="Secreted protein" evidence="1">
    <location>
        <begin position="28"/>
        <end position="120"/>
    </location>
</feature>
<proteinExistence type="predicted"/>
<evidence type="ECO:0000313" key="3">
    <source>
        <dbReference type="Proteomes" id="UP000655443"/>
    </source>
</evidence>
<organism evidence="2 3">
    <name type="scientific">Streptomyces alanosinicus</name>
    <dbReference type="NCBI Taxonomy" id="68171"/>
    <lineage>
        <taxon>Bacteria</taxon>
        <taxon>Bacillati</taxon>
        <taxon>Actinomycetota</taxon>
        <taxon>Actinomycetes</taxon>
        <taxon>Kitasatosporales</taxon>
        <taxon>Streptomycetaceae</taxon>
        <taxon>Streptomyces</taxon>
    </lineage>
</organism>
<keyword evidence="3" id="KW-1185">Reference proteome</keyword>
<reference evidence="2" key="1">
    <citation type="journal article" date="2014" name="Int. J. Syst. Evol. Microbiol.">
        <title>Complete genome sequence of Corynebacterium casei LMG S-19264T (=DSM 44701T), isolated from a smear-ripened cheese.</title>
        <authorList>
            <consortium name="US DOE Joint Genome Institute (JGI-PGF)"/>
            <person name="Walter F."/>
            <person name="Albersmeier A."/>
            <person name="Kalinowski J."/>
            <person name="Ruckert C."/>
        </authorList>
    </citation>
    <scope>NUCLEOTIDE SEQUENCE</scope>
    <source>
        <strain evidence="2">JCM 4714</strain>
    </source>
</reference>
<dbReference type="AlphaFoldDB" id="A0A919D1T4"/>
<feature type="signal peptide" evidence="1">
    <location>
        <begin position="1"/>
        <end position="27"/>
    </location>
</feature>
<keyword evidence="1" id="KW-0732">Signal</keyword>
<gene>
    <name evidence="2" type="ORF">GCM10010339_08980</name>
</gene>
<sequence>MFTPQKIATVTGLVGSLAVICVGAAHAHADGPKGDCRTTAQGDTVCVRKSEVRIDKRGKHILKQAQDCAVIDRPRVVGPDDDLLAGGAKNVGPVVECDNVVKVPKGFKGFKGFKKPHIRF</sequence>
<accession>A0A919D1T4</accession>
<evidence type="ECO:0000313" key="2">
    <source>
        <dbReference type="EMBL" id="GHD99113.1"/>
    </source>
</evidence>
<reference evidence="2" key="2">
    <citation type="submission" date="2020-09" db="EMBL/GenBank/DDBJ databases">
        <authorList>
            <person name="Sun Q."/>
            <person name="Ohkuma M."/>
        </authorList>
    </citation>
    <scope>NUCLEOTIDE SEQUENCE</scope>
    <source>
        <strain evidence="2">JCM 4714</strain>
    </source>
</reference>
<comment type="caution">
    <text evidence="2">The sequence shown here is derived from an EMBL/GenBank/DDBJ whole genome shotgun (WGS) entry which is preliminary data.</text>
</comment>
<dbReference type="EMBL" id="BMVG01000001">
    <property type="protein sequence ID" value="GHD99113.1"/>
    <property type="molecule type" value="Genomic_DNA"/>
</dbReference>
<dbReference type="Proteomes" id="UP000655443">
    <property type="component" value="Unassembled WGS sequence"/>
</dbReference>